<accession>A0AAN5CBN5</accession>
<dbReference type="EMBL" id="BTRK01000002">
    <property type="protein sequence ID" value="GMR35331.1"/>
    <property type="molecule type" value="Genomic_DNA"/>
</dbReference>
<protein>
    <submittedName>
        <fullName evidence="1">Uncharacterized protein</fullName>
    </submittedName>
</protein>
<name>A0AAN5CBN5_9BILA</name>
<dbReference type="AlphaFoldDB" id="A0AAN5CBN5"/>
<keyword evidence="2" id="KW-1185">Reference proteome</keyword>
<evidence type="ECO:0000313" key="1">
    <source>
        <dbReference type="EMBL" id="GMR35331.1"/>
    </source>
</evidence>
<organism evidence="1 2">
    <name type="scientific">Pristionchus mayeri</name>
    <dbReference type="NCBI Taxonomy" id="1317129"/>
    <lineage>
        <taxon>Eukaryota</taxon>
        <taxon>Metazoa</taxon>
        <taxon>Ecdysozoa</taxon>
        <taxon>Nematoda</taxon>
        <taxon>Chromadorea</taxon>
        <taxon>Rhabditida</taxon>
        <taxon>Rhabditina</taxon>
        <taxon>Diplogasteromorpha</taxon>
        <taxon>Diplogasteroidea</taxon>
        <taxon>Neodiplogasteridae</taxon>
        <taxon>Pristionchus</taxon>
    </lineage>
</organism>
<dbReference type="Proteomes" id="UP001328107">
    <property type="component" value="Unassembled WGS sequence"/>
</dbReference>
<comment type="caution">
    <text evidence="1">The sequence shown here is derived from an EMBL/GenBank/DDBJ whole genome shotgun (WGS) entry which is preliminary data.</text>
</comment>
<reference evidence="2" key="1">
    <citation type="submission" date="2022-10" db="EMBL/GenBank/DDBJ databases">
        <title>Genome assembly of Pristionchus species.</title>
        <authorList>
            <person name="Yoshida K."/>
            <person name="Sommer R.J."/>
        </authorList>
    </citation>
    <scope>NUCLEOTIDE SEQUENCE [LARGE SCALE GENOMIC DNA]</scope>
    <source>
        <strain evidence="2">RS5460</strain>
    </source>
</reference>
<feature type="non-terminal residue" evidence="1">
    <location>
        <position position="1"/>
    </location>
</feature>
<evidence type="ECO:0000313" key="2">
    <source>
        <dbReference type="Proteomes" id="UP001328107"/>
    </source>
</evidence>
<proteinExistence type="predicted"/>
<gene>
    <name evidence="1" type="ORF">PMAYCL1PPCAC_05526</name>
</gene>
<sequence>VHALHLRAASTDCDGKQGRRRLALSSSHALSLSLSLIYRSAKRFTRPAFSLRSSPRERRRTRCRCVVPSSGAISRPICRT</sequence>